<keyword evidence="3 5" id="KW-1133">Transmembrane helix</keyword>
<dbReference type="InterPro" id="IPR011701">
    <property type="entry name" value="MFS"/>
</dbReference>
<feature type="transmembrane region" description="Helical" evidence="5">
    <location>
        <begin position="94"/>
        <end position="113"/>
    </location>
</feature>
<evidence type="ECO:0000256" key="4">
    <source>
        <dbReference type="ARBA" id="ARBA00023136"/>
    </source>
</evidence>
<gene>
    <name evidence="7" type="ORF">GNZ12_02715</name>
</gene>
<evidence type="ECO:0000259" key="6">
    <source>
        <dbReference type="PROSITE" id="PS50850"/>
    </source>
</evidence>
<protein>
    <submittedName>
        <fullName evidence="7">MFS transporter</fullName>
    </submittedName>
</protein>
<feature type="transmembrane region" description="Helical" evidence="5">
    <location>
        <begin position="381"/>
        <end position="403"/>
    </location>
</feature>
<dbReference type="PANTHER" id="PTHR23508:SF10">
    <property type="entry name" value="CARBOXYLIC ACID TRANSPORTER PROTEIN HOMOLOG"/>
    <property type="match status" value="1"/>
</dbReference>
<reference evidence="7 8" key="1">
    <citation type="submission" date="2019-11" db="EMBL/GenBank/DDBJ databases">
        <title>Metabolism of dissolved organic matter in forest soils.</title>
        <authorList>
            <person name="Cyle K.T."/>
            <person name="Wilhelm R.C."/>
            <person name="Martinez C.E."/>
        </authorList>
    </citation>
    <scope>NUCLEOTIDE SEQUENCE [LARGE SCALE GENOMIC DNA]</scope>
    <source>
        <strain evidence="7 8">1N</strain>
    </source>
</reference>
<dbReference type="InterPro" id="IPR036259">
    <property type="entry name" value="MFS_trans_sf"/>
</dbReference>
<dbReference type="Pfam" id="PF07690">
    <property type="entry name" value="MFS_1"/>
    <property type="match status" value="1"/>
</dbReference>
<feature type="transmembrane region" description="Helical" evidence="5">
    <location>
        <begin position="183"/>
        <end position="207"/>
    </location>
</feature>
<evidence type="ECO:0000256" key="5">
    <source>
        <dbReference type="SAM" id="Phobius"/>
    </source>
</evidence>
<dbReference type="SUPFAM" id="SSF103473">
    <property type="entry name" value="MFS general substrate transporter"/>
    <property type="match status" value="1"/>
</dbReference>
<feature type="transmembrane region" description="Helical" evidence="5">
    <location>
        <begin position="125"/>
        <end position="144"/>
    </location>
</feature>
<feature type="transmembrane region" description="Helical" evidence="5">
    <location>
        <begin position="445"/>
        <end position="468"/>
    </location>
</feature>
<evidence type="ECO:0000256" key="3">
    <source>
        <dbReference type="ARBA" id="ARBA00022989"/>
    </source>
</evidence>
<dbReference type="PROSITE" id="PS00217">
    <property type="entry name" value="SUGAR_TRANSPORT_2"/>
    <property type="match status" value="1"/>
</dbReference>
<feature type="transmembrane region" description="Helical" evidence="5">
    <location>
        <begin position="415"/>
        <end position="439"/>
    </location>
</feature>
<proteinExistence type="predicted"/>
<dbReference type="PROSITE" id="PS00216">
    <property type="entry name" value="SUGAR_TRANSPORT_1"/>
    <property type="match status" value="1"/>
</dbReference>
<feature type="transmembrane region" description="Helical" evidence="5">
    <location>
        <begin position="150"/>
        <end position="171"/>
    </location>
</feature>
<evidence type="ECO:0000313" key="7">
    <source>
        <dbReference type="EMBL" id="NPT40249.1"/>
    </source>
</evidence>
<comment type="subcellular location">
    <subcellularLocation>
        <location evidence="1">Membrane</location>
        <topology evidence="1">Multi-pass membrane protein</topology>
    </subcellularLocation>
</comment>
<feature type="transmembrane region" description="Helical" evidence="5">
    <location>
        <begin position="287"/>
        <end position="309"/>
    </location>
</feature>
<evidence type="ECO:0000256" key="2">
    <source>
        <dbReference type="ARBA" id="ARBA00022692"/>
    </source>
</evidence>
<evidence type="ECO:0000256" key="1">
    <source>
        <dbReference type="ARBA" id="ARBA00004141"/>
    </source>
</evidence>
<accession>A0ABX2BHH7</accession>
<dbReference type="EMBL" id="WOEY01000013">
    <property type="protein sequence ID" value="NPT40249.1"/>
    <property type="molecule type" value="Genomic_DNA"/>
</dbReference>
<name>A0ABX2BHH7_9BURK</name>
<keyword evidence="2 5" id="KW-0812">Transmembrane</keyword>
<dbReference type="InterPro" id="IPR020846">
    <property type="entry name" value="MFS_dom"/>
</dbReference>
<feature type="transmembrane region" description="Helical" evidence="5">
    <location>
        <begin position="213"/>
        <end position="234"/>
    </location>
</feature>
<keyword evidence="4 5" id="KW-0472">Membrane</keyword>
<dbReference type="PANTHER" id="PTHR23508">
    <property type="entry name" value="CARBOXYLIC ACID TRANSPORTER PROTEIN HOMOLOG"/>
    <property type="match status" value="1"/>
</dbReference>
<dbReference type="Gene3D" id="1.20.1250.20">
    <property type="entry name" value="MFS general substrate transporter like domains"/>
    <property type="match status" value="1"/>
</dbReference>
<feature type="domain" description="Major facilitator superfamily (MFS) profile" evidence="6">
    <location>
        <begin position="59"/>
        <end position="472"/>
    </location>
</feature>
<dbReference type="PROSITE" id="PS50850">
    <property type="entry name" value="MFS"/>
    <property type="match status" value="1"/>
</dbReference>
<sequence>MPRLRRKFAEPPDISSCKWRRPMYETDRTLDGSMPEDHSRSDPVTIIRTSPMGKFQVALVVVLFCLYALDGYDLLAVAFALPGIRADLKLPPDILGVIASAGLIGSGTGALLIAPLSDRFGRRPIMLASLILAGCGMAICTIANGPMVLVLGRSITGLGVGALLPGITALAAEYSNDRVRNGVTVLITVGFSVGGLVGGNFAAVLLFHWSWRSVFLCGSIGTFLAAAISALIVPESIEFIVATRPVNALARINSVLGRMAKESIARIEAKQVTTAKAPIVELFKQDLLVITVVVTLTYALHGATFYYCLNWLSKIATDIGYTASGAAHAFAWCSGGGLVGALLAAFLATRIRIQSLIAFSLIASTVALLVLASIHRMSNEFFVASGLVGVALYCGQSSLYAYMMRAFPTRVRASGAGFVTGVGRFGGIASPTISGFLFASGLSNAAVSTMMAMGSLCGAVILLSYHIFWRQT</sequence>
<organism evidence="7 8">
    <name type="scientific">Paraburkholderia solitsugae</name>
    <dbReference type="NCBI Taxonomy" id="2675748"/>
    <lineage>
        <taxon>Bacteria</taxon>
        <taxon>Pseudomonadati</taxon>
        <taxon>Pseudomonadota</taxon>
        <taxon>Betaproteobacteria</taxon>
        <taxon>Burkholderiales</taxon>
        <taxon>Burkholderiaceae</taxon>
        <taxon>Paraburkholderia</taxon>
    </lineage>
</organism>
<feature type="transmembrane region" description="Helical" evidence="5">
    <location>
        <begin position="356"/>
        <end position="375"/>
    </location>
</feature>
<dbReference type="Proteomes" id="UP000652198">
    <property type="component" value="Unassembled WGS sequence"/>
</dbReference>
<evidence type="ECO:0000313" key="8">
    <source>
        <dbReference type="Proteomes" id="UP000652198"/>
    </source>
</evidence>
<comment type="caution">
    <text evidence="7">The sequence shown here is derived from an EMBL/GenBank/DDBJ whole genome shotgun (WGS) entry which is preliminary data.</text>
</comment>
<feature type="transmembrane region" description="Helical" evidence="5">
    <location>
        <begin position="57"/>
        <end position="82"/>
    </location>
</feature>
<feature type="transmembrane region" description="Helical" evidence="5">
    <location>
        <begin position="329"/>
        <end position="349"/>
    </location>
</feature>
<dbReference type="InterPro" id="IPR005829">
    <property type="entry name" value="Sugar_transporter_CS"/>
</dbReference>
<keyword evidence="8" id="KW-1185">Reference proteome</keyword>